<dbReference type="EMBL" id="CP029189">
    <property type="protein sequence ID" value="QES55990.1"/>
    <property type="molecule type" value="Genomic_DNA"/>
</dbReference>
<gene>
    <name evidence="2" type="ORF">DEJ51_18965</name>
</gene>
<accession>A0A5P2DN98</accession>
<feature type="compositionally biased region" description="Low complexity" evidence="1">
    <location>
        <begin position="36"/>
        <end position="46"/>
    </location>
</feature>
<feature type="compositionally biased region" description="Basic and acidic residues" evidence="1">
    <location>
        <begin position="1"/>
        <end position="35"/>
    </location>
</feature>
<feature type="region of interest" description="Disordered" evidence="1">
    <location>
        <begin position="1"/>
        <end position="117"/>
    </location>
</feature>
<evidence type="ECO:0000313" key="3">
    <source>
        <dbReference type="Proteomes" id="UP000324101"/>
    </source>
</evidence>
<sequence length="117" mass="12577">MTDRPAPEKRKTAGKPQKNEPDDTSRDGAVDDVRPGRAPGRPRGGPVQTRDRGWCRGGAPDRYALLADRVRRPSGAGHRPPTASIRPSTCVRRPSGERSLPHRDAVGQGPGDQSALI</sequence>
<protein>
    <submittedName>
        <fullName evidence="2">Uncharacterized protein</fullName>
    </submittedName>
</protein>
<reference evidence="2 3" key="1">
    <citation type="submission" date="2018-05" db="EMBL/GenBank/DDBJ databases">
        <title>Streptomyces venezuelae.</title>
        <authorList>
            <person name="Kim W."/>
            <person name="Lee N."/>
            <person name="Cho B.-K."/>
        </authorList>
    </citation>
    <scope>NUCLEOTIDE SEQUENCE [LARGE SCALE GENOMIC DNA]</scope>
    <source>
        <strain evidence="2 3">ATCC 21018</strain>
    </source>
</reference>
<proteinExistence type="predicted"/>
<dbReference type="AlphaFoldDB" id="A0A5P2DN98"/>
<dbReference type="Proteomes" id="UP000324101">
    <property type="component" value="Chromosome"/>
</dbReference>
<organism evidence="2 3">
    <name type="scientific">Streptomyces venezuelae</name>
    <dbReference type="NCBI Taxonomy" id="54571"/>
    <lineage>
        <taxon>Bacteria</taxon>
        <taxon>Bacillati</taxon>
        <taxon>Actinomycetota</taxon>
        <taxon>Actinomycetes</taxon>
        <taxon>Kitasatosporales</taxon>
        <taxon>Streptomycetaceae</taxon>
        <taxon>Streptomyces</taxon>
    </lineage>
</organism>
<evidence type="ECO:0000313" key="2">
    <source>
        <dbReference type="EMBL" id="QES55990.1"/>
    </source>
</evidence>
<evidence type="ECO:0000256" key="1">
    <source>
        <dbReference type="SAM" id="MobiDB-lite"/>
    </source>
</evidence>
<feature type="compositionally biased region" description="Basic and acidic residues" evidence="1">
    <location>
        <begin position="94"/>
        <end position="105"/>
    </location>
</feature>
<name>A0A5P2DN98_STRVZ</name>